<dbReference type="Proteomes" id="UP000060630">
    <property type="component" value="Unassembled WGS sequence"/>
</dbReference>
<proteinExistence type="predicted"/>
<dbReference type="AlphaFoldDB" id="A0A106PUK2"/>
<dbReference type="EMBL" id="LPHD01000180">
    <property type="protein sequence ID" value="KWA74629.1"/>
    <property type="molecule type" value="Genomic_DNA"/>
</dbReference>
<protein>
    <submittedName>
        <fullName evidence="1">Conjugal transfer protein TraE</fullName>
    </submittedName>
</protein>
<accession>A0A106PUK2</accession>
<organism evidence="1 2">
    <name type="scientific">Burkholderia ubonensis</name>
    <dbReference type="NCBI Taxonomy" id="101571"/>
    <lineage>
        <taxon>Bacteria</taxon>
        <taxon>Pseudomonadati</taxon>
        <taxon>Pseudomonadota</taxon>
        <taxon>Betaproteobacteria</taxon>
        <taxon>Burkholderiales</taxon>
        <taxon>Burkholderiaceae</taxon>
        <taxon>Burkholderia</taxon>
        <taxon>Burkholderia cepacia complex</taxon>
    </lineage>
</organism>
<dbReference type="RefSeq" id="WP_060183629.1">
    <property type="nucleotide sequence ID" value="NZ_LPGH01000231.1"/>
</dbReference>
<gene>
    <name evidence="1" type="ORF">WL29_01865</name>
</gene>
<reference evidence="1 2" key="1">
    <citation type="submission" date="2015-11" db="EMBL/GenBank/DDBJ databases">
        <title>Expanding the genomic diversity of Burkholderia species for the development of highly accurate diagnostics.</title>
        <authorList>
            <person name="Sahl J."/>
            <person name="Keim P."/>
            <person name="Wagner D."/>
        </authorList>
    </citation>
    <scope>NUCLEOTIDE SEQUENCE [LARGE SCALE GENOMIC DNA]</scope>
    <source>
        <strain evidence="1 2">MSMB2087WGS</strain>
    </source>
</reference>
<evidence type="ECO:0000313" key="1">
    <source>
        <dbReference type="EMBL" id="KWA74629.1"/>
    </source>
</evidence>
<comment type="caution">
    <text evidence="1">The sequence shown here is derived from an EMBL/GenBank/DDBJ whole genome shotgun (WGS) entry which is preliminary data.</text>
</comment>
<evidence type="ECO:0000313" key="2">
    <source>
        <dbReference type="Proteomes" id="UP000060630"/>
    </source>
</evidence>
<dbReference type="Pfam" id="PF05309">
    <property type="entry name" value="TraE"/>
    <property type="match status" value="1"/>
</dbReference>
<name>A0A106PUK2_9BURK</name>
<dbReference type="InterPro" id="IPR007973">
    <property type="entry name" value="Pilus_assembly_TraE"/>
</dbReference>
<sequence>MRPDIAKNERDKLTDTIRFHRKVTSGQTIANVLLTLLVGWTVLHDTTRIVPPEVRRPYQIGAGQTDKDYLSDMSGYVLSLILTSTPETVDYNNSILLKLAEPEQYPVLKTQLDAAAIRIKREKITTIWSPQSQQIFVEAKRVIWKGTLKTYIGDQPVSTLPHTYVVELPISFSGRTYVRKAEEVLDSTRAAAGRSQ</sequence>